<name>A0A194PVK5_PAPXU</name>
<evidence type="ECO:0000313" key="1">
    <source>
        <dbReference type="EMBL" id="KPI95160.1"/>
    </source>
</evidence>
<sequence length="393" mass="45127">MENHNFWPLIAINGLAKRRGDESLSIQRLCSSATQSCKGPTHTKSYRSDTDVLLSTTSVNNRNDDRYSIMSKQYYKMYEHDEIPVQDNTGFSILSKSGETGKGDRKLKSGTTLDLEQIEMNLNNTLSYNLHADSSFAPSLESNIKLFKTTVQEIFDKFYHCMSDIEQYKLRFNKILTKIKDDPITDMENFIKDMLQDIISSDSSVSFPDSKIPRALCSKDATVEVNCEANENYKPSRSNLYPEGLKTTIEAYRNDNYKSDSNTDDVSSSHKSKKGVFYINLLNSHRCVQIKLNNRDMVSEINIRDHMVKDDKIDEAVSADNIKKLKAKEMEAMSLRDRNVDQGDEKDIPVRIANPKKNIHLDQDFTNDVDDESKRSIIYKICNYFCKKLRRAC</sequence>
<accession>A0A194PVK5</accession>
<organism evidence="1 2">
    <name type="scientific">Papilio xuthus</name>
    <name type="common">Asian swallowtail butterfly</name>
    <dbReference type="NCBI Taxonomy" id="66420"/>
    <lineage>
        <taxon>Eukaryota</taxon>
        <taxon>Metazoa</taxon>
        <taxon>Ecdysozoa</taxon>
        <taxon>Arthropoda</taxon>
        <taxon>Hexapoda</taxon>
        <taxon>Insecta</taxon>
        <taxon>Pterygota</taxon>
        <taxon>Neoptera</taxon>
        <taxon>Endopterygota</taxon>
        <taxon>Lepidoptera</taxon>
        <taxon>Glossata</taxon>
        <taxon>Ditrysia</taxon>
        <taxon>Papilionoidea</taxon>
        <taxon>Papilionidae</taxon>
        <taxon>Papilioninae</taxon>
        <taxon>Papilio</taxon>
    </lineage>
</organism>
<evidence type="ECO:0000313" key="2">
    <source>
        <dbReference type="Proteomes" id="UP000053268"/>
    </source>
</evidence>
<proteinExistence type="predicted"/>
<dbReference type="Proteomes" id="UP000053268">
    <property type="component" value="Unassembled WGS sequence"/>
</dbReference>
<protein>
    <submittedName>
        <fullName evidence="1">Uncharacterized protein</fullName>
    </submittedName>
</protein>
<gene>
    <name evidence="1" type="ORF">RR46_12164</name>
</gene>
<dbReference type="EMBL" id="KQ459597">
    <property type="protein sequence ID" value="KPI95160.1"/>
    <property type="molecule type" value="Genomic_DNA"/>
</dbReference>
<keyword evidence="2" id="KW-1185">Reference proteome</keyword>
<dbReference type="AlphaFoldDB" id="A0A194PVK5"/>
<reference evidence="1 2" key="1">
    <citation type="journal article" date="2015" name="Nat. Commun.">
        <title>Outbred genome sequencing and CRISPR/Cas9 gene editing in butterflies.</title>
        <authorList>
            <person name="Li X."/>
            <person name="Fan D."/>
            <person name="Zhang W."/>
            <person name="Liu G."/>
            <person name="Zhang L."/>
            <person name="Zhao L."/>
            <person name="Fang X."/>
            <person name="Chen L."/>
            <person name="Dong Y."/>
            <person name="Chen Y."/>
            <person name="Ding Y."/>
            <person name="Zhao R."/>
            <person name="Feng M."/>
            <person name="Zhu Y."/>
            <person name="Feng Y."/>
            <person name="Jiang X."/>
            <person name="Zhu D."/>
            <person name="Xiang H."/>
            <person name="Feng X."/>
            <person name="Li S."/>
            <person name="Wang J."/>
            <person name="Zhang G."/>
            <person name="Kronforst M.R."/>
            <person name="Wang W."/>
        </authorList>
    </citation>
    <scope>NUCLEOTIDE SEQUENCE [LARGE SCALE GENOMIC DNA]</scope>
    <source>
        <strain evidence="1">Ya'a_city_454_Px</strain>
        <tissue evidence="1">Whole body</tissue>
    </source>
</reference>